<organism evidence="2 3">
    <name type="scientific">Cuscuta campestris</name>
    <dbReference type="NCBI Taxonomy" id="132261"/>
    <lineage>
        <taxon>Eukaryota</taxon>
        <taxon>Viridiplantae</taxon>
        <taxon>Streptophyta</taxon>
        <taxon>Embryophyta</taxon>
        <taxon>Tracheophyta</taxon>
        <taxon>Spermatophyta</taxon>
        <taxon>Magnoliopsida</taxon>
        <taxon>eudicotyledons</taxon>
        <taxon>Gunneridae</taxon>
        <taxon>Pentapetalae</taxon>
        <taxon>asterids</taxon>
        <taxon>lamiids</taxon>
        <taxon>Solanales</taxon>
        <taxon>Convolvulaceae</taxon>
        <taxon>Cuscuteae</taxon>
        <taxon>Cuscuta</taxon>
        <taxon>Cuscuta subgen. Grammica</taxon>
        <taxon>Cuscuta sect. Cleistogrammica</taxon>
    </lineage>
</organism>
<protein>
    <submittedName>
        <fullName evidence="2">Uncharacterized protein</fullName>
    </submittedName>
</protein>
<sequence length="135" mass="13829">MVPLWGHPNCQHKQTGGGAVLKSYDGTDSAELEVEGTSAAAAGGGDGPMDKSRSNGGCGFEGRGSSVVVPLLHFVSSFEHAAAAAVGVALLKSRQMSFAAAAVAAVPEAAEVLSGRWVCGSRPRLRSLRLMCVFQ</sequence>
<gene>
    <name evidence="2" type="ORF">CCAM_LOCUS22857</name>
</gene>
<dbReference type="Proteomes" id="UP000595140">
    <property type="component" value="Unassembled WGS sequence"/>
</dbReference>
<keyword evidence="3" id="KW-1185">Reference proteome</keyword>
<dbReference type="AlphaFoldDB" id="A0A484LX11"/>
<evidence type="ECO:0000313" key="2">
    <source>
        <dbReference type="EMBL" id="VFQ81081.1"/>
    </source>
</evidence>
<accession>A0A484LX11</accession>
<name>A0A484LX11_9ASTE</name>
<proteinExistence type="predicted"/>
<feature type="region of interest" description="Disordered" evidence="1">
    <location>
        <begin position="35"/>
        <end position="58"/>
    </location>
</feature>
<dbReference type="EMBL" id="OOIL02002239">
    <property type="protein sequence ID" value="VFQ81081.1"/>
    <property type="molecule type" value="Genomic_DNA"/>
</dbReference>
<evidence type="ECO:0000256" key="1">
    <source>
        <dbReference type="SAM" id="MobiDB-lite"/>
    </source>
</evidence>
<evidence type="ECO:0000313" key="3">
    <source>
        <dbReference type="Proteomes" id="UP000595140"/>
    </source>
</evidence>
<reference evidence="2 3" key="1">
    <citation type="submission" date="2018-04" db="EMBL/GenBank/DDBJ databases">
        <authorList>
            <person name="Vogel A."/>
        </authorList>
    </citation>
    <scope>NUCLEOTIDE SEQUENCE [LARGE SCALE GENOMIC DNA]</scope>
</reference>